<evidence type="ECO:0000259" key="4">
    <source>
        <dbReference type="SMART" id="SM00633"/>
    </source>
</evidence>
<keyword evidence="3" id="KW-0624">Polysaccharide degradation</keyword>
<dbReference type="Proteomes" id="UP001357452">
    <property type="component" value="Unassembled WGS sequence"/>
</dbReference>
<dbReference type="RefSeq" id="WP_330975639.1">
    <property type="nucleotide sequence ID" value="NZ_JAZGLY010000009.1"/>
</dbReference>
<keyword evidence="1" id="KW-0378">Hydrolase</keyword>
<keyword evidence="2" id="KW-0119">Carbohydrate metabolism</keyword>
<feature type="domain" description="GH10" evidence="4">
    <location>
        <begin position="298"/>
        <end position="566"/>
    </location>
</feature>
<organism evidence="5 6">
    <name type="scientific">Niabella digestorum</name>
    <dbReference type="NCBI Taxonomy" id="3117701"/>
    <lineage>
        <taxon>Bacteria</taxon>
        <taxon>Pseudomonadati</taxon>
        <taxon>Bacteroidota</taxon>
        <taxon>Chitinophagia</taxon>
        <taxon>Chitinophagales</taxon>
        <taxon>Chitinophagaceae</taxon>
        <taxon>Niabella</taxon>
    </lineage>
</organism>
<evidence type="ECO:0000313" key="6">
    <source>
        <dbReference type="Proteomes" id="UP001357452"/>
    </source>
</evidence>
<reference evidence="5 6" key="1">
    <citation type="submission" date="2024-01" db="EMBL/GenBank/DDBJ databases">
        <title>Niabella digestum sp. nov., isolated from waste digestion system.</title>
        <authorList>
            <person name="Zhang L."/>
        </authorList>
    </citation>
    <scope>NUCLEOTIDE SEQUENCE [LARGE SCALE GENOMIC DNA]</scope>
    <source>
        <strain evidence="5 6">A18</strain>
    </source>
</reference>
<protein>
    <submittedName>
        <fullName evidence="5">Endo-1,4-beta-xylanase</fullName>
    </submittedName>
</protein>
<evidence type="ECO:0000256" key="2">
    <source>
        <dbReference type="ARBA" id="ARBA00023277"/>
    </source>
</evidence>
<name>A0ABU7RJS5_9BACT</name>
<dbReference type="EMBL" id="JAZGLY010000009">
    <property type="protein sequence ID" value="MEE6188233.1"/>
    <property type="molecule type" value="Genomic_DNA"/>
</dbReference>
<evidence type="ECO:0000313" key="5">
    <source>
        <dbReference type="EMBL" id="MEE6188233.1"/>
    </source>
</evidence>
<dbReference type="Gene3D" id="3.20.20.80">
    <property type="entry name" value="Glycosidases"/>
    <property type="match status" value="1"/>
</dbReference>
<dbReference type="PROSITE" id="PS51257">
    <property type="entry name" value="PROKAR_LIPOPROTEIN"/>
    <property type="match status" value="1"/>
</dbReference>
<evidence type="ECO:0000256" key="3">
    <source>
        <dbReference type="ARBA" id="ARBA00023326"/>
    </source>
</evidence>
<dbReference type="SUPFAM" id="SSF51445">
    <property type="entry name" value="(Trans)glycosidases"/>
    <property type="match status" value="1"/>
</dbReference>
<evidence type="ECO:0000256" key="1">
    <source>
        <dbReference type="ARBA" id="ARBA00022801"/>
    </source>
</evidence>
<sequence length="572" mass="62114">MNTNTHKGFNGLVLLVVFVLLITGCAKFENREFLVDKPQSILDQEALDALGELKSYVTYSNQPSFTLGAEISLNDIRNNSLLYRLVQKQFDQLGLGSVLSHLNSVQADGSIVLTDLESALAANDTTGTDAYVGHLVWHQNQRSAYLNSLIADIVLPGESGSDVVVDFENNNLGDTYPTTTSDVEAYVINDPDGKSGKVLRVVRTTGTAYPQFQITLPEGRQLKHYTTVQVDFKGGTCCGYYGFGMQMAISSSLGNVGTVGYASPSSFGFPADVWGRGLITLSLANLNLPESLKEANTFVLTLGSGTGAADYLLDNITMNWNIPGETIVKTPEEKAAIIRGELDKWLKAVAEAANGGASSWSVVYQPMDDNNPSEIRTGVGTTVPANTFYWQDYLGKDYAAIAINLFRQYYGNNVKLFITETNLIGNTAKIQGLKDFITYTESKGAQVDGIATELALDLNTNKSQVEAMLSALAGTGKLIKISALDIGVGVTVSLANNDLYESQAEMYKWFVDAYYRLIPPAQRAGIIFKSPMDRATSSNWRPGEPVGLWTTQYLRKKAYAGVVEALEANKGK</sequence>
<dbReference type="InterPro" id="IPR001000">
    <property type="entry name" value="GH10_dom"/>
</dbReference>
<accession>A0ABU7RJS5</accession>
<gene>
    <name evidence="5" type="ORF">V2H41_13215</name>
</gene>
<proteinExistence type="predicted"/>
<comment type="caution">
    <text evidence="5">The sequence shown here is derived from an EMBL/GenBank/DDBJ whole genome shotgun (WGS) entry which is preliminary data.</text>
</comment>
<keyword evidence="6" id="KW-1185">Reference proteome</keyword>
<dbReference type="SMART" id="SM00633">
    <property type="entry name" value="Glyco_10"/>
    <property type="match status" value="1"/>
</dbReference>
<dbReference type="InterPro" id="IPR017853">
    <property type="entry name" value="GH"/>
</dbReference>
<dbReference type="Pfam" id="PF00331">
    <property type="entry name" value="Glyco_hydro_10"/>
    <property type="match status" value="1"/>
</dbReference>